<evidence type="ECO:0000313" key="2">
    <source>
        <dbReference type="RefSeq" id="XP_064076293.1"/>
    </source>
</evidence>
<organism evidence="1 2">
    <name type="scientific">Vanessa tameamea</name>
    <name type="common">Kamehameha butterfly</name>
    <dbReference type="NCBI Taxonomy" id="334116"/>
    <lineage>
        <taxon>Eukaryota</taxon>
        <taxon>Metazoa</taxon>
        <taxon>Ecdysozoa</taxon>
        <taxon>Arthropoda</taxon>
        <taxon>Hexapoda</taxon>
        <taxon>Insecta</taxon>
        <taxon>Pterygota</taxon>
        <taxon>Neoptera</taxon>
        <taxon>Endopterygota</taxon>
        <taxon>Lepidoptera</taxon>
        <taxon>Glossata</taxon>
        <taxon>Ditrysia</taxon>
        <taxon>Papilionoidea</taxon>
        <taxon>Nymphalidae</taxon>
        <taxon>Nymphalinae</taxon>
        <taxon>Vanessa</taxon>
    </lineage>
</organism>
<dbReference type="Proteomes" id="UP001652626">
    <property type="component" value="Chromosome W"/>
</dbReference>
<protein>
    <submittedName>
        <fullName evidence="2">Uncharacterized protein LOC135194609</fullName>
    </submittedName>
</protein>
<sequence>MTCNTLKCNNCHLVVNELLAYIQNKVSLADEVSLLKICTSAFSSEQIEKANSLLLESLPSDLRKTVRKGRGKENRLLHDIINVFKVTDPDVLPVFVARDLEKLPPITFDHLDVSKLLKDLMIVQAEIKSIKSTYATVEQLECVKKECLIGKLPSPPFSTMAVNTKRGAYRDSGPIGLSQLDDTIITTHLDQFNGEALSPGEYNINYRNINMSTTAEGSNTAFQSIVYQQSTDADDCVIRGGGRGMEAISTVNDSSQVSSESKDQPAGTAQIRSYAAVAKVHDPSEGWTVVKKRSQKFKNRLVGKMGNVVVESEEKFRAADRKIPLFITNVHKDTAESDIINYIKNKTKESVTLEKISVKRQCEHDAYKLFVSQSKLSLYLNENIWPQGIIFRRFVHFKLKRKDETPVAEVALNNLPIVNG</sequence>
<name>A0ABM4AYC7_VANTA</name>
<proteinExistence type="predicted"/>
<gene>
    <name evidence="2" type="primary">LOC135194609</name>
</gene>
<reference evidence="2" key="1">
    <citation type="submission" date="2025-08" db="UniProtKB">
        <authorList>
            <consortium name="RefSeq"/>
        </authorList>
    </citation>
    <scope>IDENTIFICATION</scope>
    <source>
        <tissue evidence="2">Whole body</tissue>
    </source>
</reference>
<dbReference type="RefSeq" id="XP_064076293.1">
    <property type="nucleotide sequence ID" value="XM_064220223.1"/>
</dbReference>
<keyword evidence="1" id="KW-1185">Reference proteome</keyword>
<evidence type="ECO:0000313" key="1">
    <source>
        <dbReference type="Proteomes" id="UP001652626"/>
    </source>
</evidence>
<accession>A0ABM4AYC7</accession>
<dbReference type="GeneID" id="135194609"/>